<proteinExistence type="predicted"/>
<dbReference type="AlphaFoldDB" id="A0A5B7K4W5"/>
<feature type="compositionally biased region" description="Polar residues" evidence="1">
    <location>
        <begin position="63"/>
        <end position="74"/>
    </location>
</feature>
<keyword evidence="3" id="KW-1185">Reference proteome</keyword>
<accession>A0A5B7K4W5</accession>
<sequence length="86" mass="9187">MKATPHGHLDYITGVQYGSSPSPSISPSVSTSTTIQVNPKIVTVRNPVPGPARPPGNLAATHAPNTDLSRTSFPAPQHIPHYRRRV</sequence>
<feature type="region of interest" description="Disordered" evidence="1">
    <location>
        <begin position="48"/>
        <end position="86"/>
    </location>
</feature>
<evidence type="ECO:0000313" key="3">
    <source>
        <dbReference type="Proteomes" id="UP000324222"/>
    </source>
</evidence>
<reference evidence="2 3" key="1">
    <citation type="submission" date="2019-05" db="EMBL/GenBank/DDBJ databases">
        <title>Another draft genome of Portunus trituberculatus and its Hox gene families provides insights of decapod evolution.</title>
        <authorList>
            <person name="Jeong J.-H."/>
            <person name="Song I."/>
            <person name="Kim S."/>
            <person name="Choi T."/>
            <person name="Kim D."/>
            <person name="Ryu S."/>
            <person name="Kim W."/>
        </authorList>
    </citation>
    <scope>NUCLEOTIDE SEQUENCE [LARGE SCALE GENOMIC DNA]</scope>
    <source>
        <tissue evidence="2">Muscle</tissue>
    </source>
</reference>
<name>A0A5B7K4W5_PORTR</name>
<comment type="caution">
    <text evidence="2">The sequence shown here is derived from an EMBL/GenBank/DDBJ whole genome shotgun (WGS) entry which is preliminary data.</text>
</comment>
<dbReference type="Proteomes" id="UP000324222">
    <property type="component" value="Unassembled WGS sequence"/>
</dbReference>
<gene>
    <name evidence="2" type="ORF">E2C01_095102</name>
</gene>
<organism evidence="2 3">
    <name type="scientific">Portunus trituberculatus</name>
    <name type="common">Swimming crab</name>
    <name type="synonym">Neptunus trituberculatus</name>
    <dbReference type="NCBI Taxonomy" id="210409"/>
    <lineage>
        <taxon>Eukaryota</taxon>
        <taxon>Metazoa</taxon>
        <taxon>Ecdysozoa</taxon>
        <taxon>Arthropoda</taxon>
        <taxon>Crustacea</taxon>
        <taxon>Multicrustacea</taxon>
        <taxon>Malacostraca</taxon>
        <taxon>Eumalacostraca</taxon>
        <taxon>Eucarida</taxon>
        <taxon>Decapoda</taxon>
        <taxon>Pleocyemata</taxon>
        <taxon>Brachyura</taxon>
        <taxon>Eubrachyura</taxon>
        <taxon>Portunoidea</taxon>
        <taxon>Portunidae</taxon>
        <taxon>Portuninae</taxon>
        <taxon>Portunus</taxon>
    </lineage>
</organism>
<evidence type="ECO:0000256" key="1">
    <source>
        <dbReference type="SAM" id="MobiDB-lite"/>
    </source>
</evidence>
<protein>
    <submittedName>
        <fullName evidence="2">Uncharacterized protein</fullName>
    </submittedName>
</protein>
<evidence type="ECO:0000313" key="2">
    <source>
        <dbReference type="EMBL" id="MPC99674.1"/>
    </source>
</evidence>
<dbReference type="EMBL" id="VSRR010119344">
    <property type="protein sequence ID" value="MPC99674.1"/>
    <property type="molecule type" value="Genomic_DNA"/>
</dbReference>